<dbReference type="InterPro" id="IPR002347">
    <property type="entry name" value="SDR_fam"/>
</dbReference>
<gene>
    <name evidence="3" type="ORF">ENL21_01595</name>
</gene>
<comment type="similarity">
    <text evidence="1">Belongs to the short-chain dehydrogenases/reductases (SDR) family.</text>
</comment>
<dbReference type="GO" id="GO:0016020">
    <property type="term" value="C:membrane"/>
    <property type="evidence" value="ECO:0007669"/>
    <property type="project" value="TreeGrafter"/>
</dbReference>
<proteinExistence type="inferred from homology"/>
<keyword evidence="2" id="KW-0560">Oxidoreductase</keyword>
<dbReference type="PRINTS" id="PR00081">
    <property type="entry name" value="GDHRDH"/>
</dbReference>
<feature type="non-terminal residue" evidence="3">
    <location>
        <position position="153"/>
    </location>
</feature>
<comment type="caution">
    <text evidence="3">The sequence shown here is derived from an EMBL/GenBank/DDBJ whole genome shotgun (WGS) entry which is preliminary data.</text>
</comment>
<evidence type="ECO:0000256" key="1">
    <source>
        <dbReference type="ARBA" id="ARBA00006484"/>
    </source>
</evidence>
<reference evidence="3" key="1">
    <citation type="journal article" date="2020" name="mSystems">
        <title>Genome- and Community-Level Interaction Insights into Carbon Utilization and Element Cycling Functions of Hydrothermarchaeota in Hydrothermal Sediment.</title>
        <authorList>
            <person name="Zhou Z."/>
            <person name="Liu Y."/>
            <person name="Xu W."/>
            <person name="Pan J."/>
            <person name="Luo Z.H."/>
            <person name="Li M."/>
        </authorList>
    </citation>
    <scope>NUCLEOTIDE SEQUENCE [LARGE SCALE GENOMIC DNA]</scope>
    <source>
        <strain evidence="3">HyVt-76</strain>
    </source>
</reference>
<sequence>MSTHPSNSWTIITGASRGIGKAIACRLAERGFNLILIARNESLLSELSAQIHRAGGEVVWFRADLTNENDLNILGEWLGPKGLSVNNVILNAGLAMIGKVLEMSIQDWRLIFDTNVLAPVALLQKVKEYLKEKGHIVFINSVAGKMVFPDWGA</sequence>
<dbReference type="PANTHER" id="PTHR44196">
    <property type="entry name" value="DEHYDROGENASE/REDUCTASE SDR FAMILY MEMBER 7B"/>
    <property type="match status" value="1"/>
</dbReference>
<dbReference type="AlphaFoldDB" id="A0A7V5LJ05"/>
<accession>A0A7V5LJ05</accession>
<dbReference type="GO" id="GO:0016491">
    <property type="term" value="F:oxidoreductase activity"/>
    <property type="evidence" value="ECO:0007669"/>
    <property type="project" value="UniProtKB-KW"/>
</dbReference>
<dbReference type="Pfam" id="PF00106">
    <property type="entry name" value="adh_short"/>
    <property type="match status" value="1"/>
</dbReference>
<evidence type="ECO:0000313" key="3">
    <source>
        <dbReference type="EMBL" id="HHE54445.1"/>
    </source>
</evidence>
<dbReference type="Gene3D" id="3.40.50.720">
    <property type="entry name" value="NAD(P)-binding Rossmann-like Domain"/>
    <property type="match status" value="1"/>
</dbReference>
<dbReference type="EMBL" id="DRTD01000119">
    <property type="protein sequence ID" value="HHE54445.1"/>
    <property type="molecule type" value="Genomic_DNA"/>
</dbReference>
<name>A0A7V5LJ05_CALAY</name>
<dbReference type="InterPro" id="IPR036291">
    <property type="entry name" value="NAD(P)-bd_dom_sf"/>
</dbReference>
<protein>
    <submittedName>
        <fullName evidence="3">SDR family oxidoreductase</fullName>
    </submittedName>
</protein>
<evidence type="ECO:0000256" key="2">
    <source>
        <dbReference type="ARBA" id="ARBA00023002"/>
    </source>
</evidence>
<dbReference type="Proteomes" id="UP000886111">
    <property type="component" value="Unassembled WGS sequence"/>
</dbReference>
<dbReference type="PANTHER" id="PTHR44196:SF1">
    <property type="entry name" value="DEHYDROGENASE_REDUCTASE SDR FAMILY MEMBER 7B"/>
    <property type="match status" value="1"/>
</dbReference>
<dbReference type="SUPFAM" id="SSF51735">
    <property type="entry name" value="NAD(P)-binding Rossmann-fold domains"/>
    <property type="match status" value="1"/>
</dbReference>
<dbReference type="CDD" id="cd05233">
    <property type="entry name" value="SDR_c"/>
    <property type="match status" value="1"/>
</dbReference>
<organism evidence="3">
    <name type="scientific">Caldithrix abyssi</name>
    <dbReference type="NCBI Taxonomy" id="187145"/>
    <lineage>
        <taxon>Bacteria</taxon>
        <taxon>Pseudomonadati</taxon>
        <taxon>Calditrichota</taxon>
        <taxon>Calditrichia</taxon>
        <taxon>Calditrichales</taxon>
        <taxon>Calditrichaceae</taxon>
        <taxon>Caldithrix</taxon>
    </lineage>
</organism>